<evidence type="ECO:0000259" key="1">
    <source>
        <dbReference type="Pfam" id="PF12651"/>
    </source>
</evidence>
<reference evidence="2 3" key="1">
    <citation type="submission" date="2018-07" db="EMBL/GenBank/DDBJ databases">
        <title>Genomic Encyclopedia of Type Strains, Phase IV (KMG-IV): sequencing the most valuable type-strain genomes for metagenomic binning, comparative biology and taxonomic classification.</title>
        <authorList>
            <person name="Goeker M."/>
        </authorList>
    </citation>
    <scope>NUCLEOTIDE SEQUENCE [LARGE SCALE GENOMIC DNA]</scope>
    <source>
        <strain evidence="2 3">DSM 4134</strain>
    </source>
</reference>
<dbReference type="Proteomes" id="UP000256779">
    <property type="component" value="Unassembled WGS sequence"/>
</dbReference>
<comment type="caution">
    <text evidence="2">The sequence shown here is derived from an EMBL/GenBank/DDBJ whole genome shotgun (WGS) entry which is preliminary data.</text>
</comment>
<gene>
    <name evidence="2" type="ORF">C7460_10788</name>
</gene>
<dbReference type="AlphaFoldDB" id="A0A3D9L3D9"/>
<sequence length="77" mass="8878">MTTFTSSLPNELLEQLAQKSKKLGLPKNRIIERALSIYLEQLDKAEYIQSYRMAGQDEEIMNIAEEGMAEYVKQLPK</sequence>
<dbReference type="OrthoDB" id="826419at2"/>
<name>A0A3D9L3D9_MARFU</name>
<dbReference type="EMBL" id="QREG01000007">
    <property type="protein sequence ID" value="RED99806.1"/>
    <property type="molecule type" value="Genomic_DNA"/>
</dbReference>
<dbReference type="RefSeq" id="WP_115867827.1">
    <property type="nucleotide sequence ID" value="NZ_QREG01000007.1"/>
</dbReference>
<accession>A0A3D9L3D9</accession>
<evidence type="ECO:0000313" key="2">
    <source>
        <dbReference type="EMBL" id="RED99806.1"/>
    </source>
</evidence>
<protein>
    <submittedName>
        <fullName evidence="2">Ribbon-helix-helix protein</fullName>
    </submittedName>
</protein>
<dbReference type="InterPro" id="IPR038733">
    <property type="entry name" value="Predicted_DNA_bind_prot_RHH"/>
</dbReference>
<dbReference type="Pfam" id="PF12651">
    <property type="entry name" value="RHH_3"/>
    <property type="match status" value="1"/>
</dbReference>
<proteinExistence type="predicted"/>
<evidence type="ECO:0000313" key="3">
    <source>
        <dbReference type="Proteomes" id="UP000256779"/>
    </source>
</evidence>
<feature type="domain" description="Predicted DNA-binding protein ribbon-helix-helix" evidence="1">
    <location>
        <begin position="3"/>
        <end position="40"/>
    </location>
</feature>
<keyword evidence="3" id="KW-1185">Reference proteome</keyword>
<organism evidence="2 3">
    <name type="scientific">Marinoscillum furvescens DSM 4134</name>
    <dbReference type="NCBI Taxonomy" id="1122208"/>
    <lineage>
        <taxon>Bacteria</taxon>
        <taxon>Pseudomonadati</taxon>
        <taxon>Bacteroidota</taxon>
        <taxon>Cytophagia</taxon>
        <taxon>Cytophagales</taxon>
        <taxon>Reichenbachiellaceae</taxon>
        <taxon>Marinoscillum</taxon>
    </lineage>
</organism>